<name>A0A6H5I327_9HYME</name>
<keyword evidence="6 10" id="KW-0969">Cilium</keyword>
<keyword evidence="3" id="KW-0963">Cytoplasm</keyword>
<evidence type="ECO:0000256" key="10">
    <source>
        <dbReference type="RuleBase" id="RU367040"/>
    </source>
</evidence>
<evidence type="ECO:0000313" key="14">
    <source>
        <dbReference type="Proteomes" id="UP000479190"/>
    </source>
</evidence>
<evidence type="ECO:0000256" key="2">
    <source>
        <dbReference type="ARBA" id="ARBA00007209"/>
    </source>
</evidence>
<dbReference type="Pfam" id="PF01395">
    <property type="entry name" value="PBP_GOBP"/>
    <property type="match status" value="1"/>
</dbReference>
<evidence type="ECO:0000256" key="11">
    <source>
        <dbReference type="SAM" id="Coils"/>
    </source>
</evidence>
<dbReference type="SUPFAM" id="SSF47565">
    <property type="entry name" value="Insect pheromone/odorant-binding proteins"/>
    <property type="match status" value="1"/>
</dbReference>
<dbReference type="InterPro" id="IPR036728">
    <property type="entry name" value="PBP_GOBP_sf"/>
</dbReference>
<keyword evidence="5 11" id="KW-0175">Coiled coil</keyword>
<dbReference type="PANTHER" id="PTHR19960">
    <property type="entry name" value="TEKTIN"/>
    <property type="match status" value="1"/>
</dbReference>
<evidence type="ECO:0000256" key="1">
    <source>
        <dbReference type="ARBA" id="ARBA00004611"/>
    </source>
</evidence>
<evidence type="ECO:0000256" key="7">
    <source>
        <dbReference type="ARBA" id="ARBA00023212"/>
    </source>
</evidence>
<dbReference type="GO" id="GO:0005634">
    <property type="term" value="C:nucleus"/>
    <property type="evidence" value="ECO:0007669"/>
    <property type="project" value="TreeGrafter"/>
</dbReference>
<dbReference type="OrthoDB" id="7665616at2759"/>
<feature type="region of interest" description="Disordered" evidence="12">
    <location>
        <begin position="114"/>
        <end position="135"/>
    </location>
</feature>
<dbReference type="CDD" id="cd23992">
    <property type="entry name" value="PBP_GOBP"/>
    <property type="match status" value="1"/>
</dbReference>
<accession>A0A6H5I327</accession>
<keyword evidence="4 10" id="KW-0282">Flagellum</keyword>
<evidence type="ECO:0000256" key="12">
    <source>
        <dbReference type="SAM" id="MobiDB-lite"/>
    </source>
</evidence>
<dbReference type="GO" id="GO:0005549">
    <property type="term" value="F:odorant binding"/>
    <property type="evidence" value="ECO:0007669"/>
    <property type="project" value="InterPro"/>
</dbReference>
<dbReference type="InterPro" id="IPR048256">
    <property type="entry name" value="Tektin-like"/>
</dbReference>
<evidence type="ECO:0000256" key="8">
    <source>
        <dbReference type="ARBA" id="ARBA00023273"/>
    </source>
</evidence>
<comment type="similarity">
    <text evidence="2 10">Belongs to the tektin family.</text>
</comment>
<gene>
    <name evidence="13" type="ORF">TBRA_LOCUS1128</name>
</gene>
<dbReference type="Proteomes" id="UP000479190">
    <property type="component" value="Unassembled WGS sequence"/>
</dbReference>
<evidence type="ECO:0000256" key="3">
    <source>
        <dbReference type="ARBA" id="ARBA00022490"/>
    </source>
</evidence>
<dbReference type="GO" id="GO:0015630">
    <property type="term" value="C:microtubule cytoskeleton"/>
    <property type="evidence" value="ECO:0007669"/>
    <property type="project" value="UniProtKB-UniRule"/>
</dbReference>
<evidence type="ECO:0000256" key="4">
    <source>
        <dbReference type="ARBA" id="ARBA00022846"/>
    </source>
</evidence>
<reference evidence="13 14" key="1">
    <citation type="submission" date="2020-02" db="EMBL/GenBank/DDBJ databases">
        <authorList>
            <person name="Ferguson B K."/>
        </authorList>
    </citation>
    <scope>NUCLEOTIDE SEQUENCE [LARGE SCALE GENOMIC DNA]</scope>
</reference>
<keyword evidence="14" id="KW-1185">Reference proteome</keyword>
<dbReference type="PANTHER" id="PTHR19960:SF25">
    <property type="entry name" value="TEKTIN-1"/>
    <property type="match status" value="1"/>
</dbReference>
<organism evidence="13 14">
    <name type="scientific">Trichogramma brassicae</name>
    <dbReference type="NCBI Taxonomy" id="86971"/>
    <lineage>
        <taxon>Eukaryota</taxon>
        <taxon>Metazoa</taxon>
        <taxon>Ecdysozoa</taxon>
        <taxon>Arthropoda</taxon>
        <taxon>Hexapoda</taxon>
        <taxon>Insecta</taxon>
        <taxon>Pterygota</taxon>
        <taxon>Neoptera</taxon>
        <taxon>Endopterygota</taxon>
        <taxon>Hymenoptera</taxon>
        <taxon>Apocrita</taxon>
        <taxon>Proctotrupomorpha</taxon>
        <taxon>Chalcidoidea</taxon>
        <taxon>Trichogrammatidae</taxon>
        <taxon>Trichogramma</taxon>
    </lineage>
</organism>
<feature type="coiled-coil region" evidence="11">
    <location>
        <begin position="260"/>
        <end position="290"/>
    </location>
</feature>
<dbReference type="EMBL" id="CADCXV010000236">
    <property type="protein sequence ID" value="CAB0029033.1"/>
    <property type="molecule type" value="Genomic_DNA"/>
</dbReference>
<keyword evidence="8 10" id="KW-0966">Cell projection</keyword>
<dbReference type="GO" id="GO:0060294">
    <property type="term" value="P:cilium movement involved in cell motility"/>
    <property type="evidence" value="ECO:0007669"/>
    <property type="project" value="UniProtKB-UniRule"/>
</dbReference>
<protein>
    <recommendedName>
        <fullName evidence="10">Tektin</fullName>
    </recommendedName>
</protein>
<dbReference type="InterPro" id="IPR006170">
    <property type="entry name" value="PBP/GOBP"/>
</dbReference>
<dbReference type="InterPro" id="IPR000435">
    <property type="entry name" value="Tektins"/>
</dbReference>
<evidence type="ECO:0000313" key="13">
    <source>
        <dbReference type="EMBL" id="CAB0029033.1"/>
    </source>
</evidence>
<dbReference type="SMART" id="SM00708">
    <property type="entry name" value="PhBP"/>
    <property type="match status" value="1"/>
</dbReference>
<feature type="compositionally biased region" description="Basic and acidic residues" evidence="12">
    <location>
        <begin position="119"/>
        <end position="135"/>
    </location>
</feature>
<dbReference type="Pfam" id="PF03148">
    <property type="entry name" value="Tektin"/>
    <property type="match status" value="1"/>
</dbReference>
<evidence type="ECO:0000256" key="5">
    <source>
        <dbReference type="ARBA" id="ARBA00023054"/>
    </source>
</evidence>
<evidence type="ECO:0000256" key="6">
    <source>
        <dbReference type="ARBA" id="ARBA00023069"/>
    </source>
</evidence>
<comment type="subcellular location">
    <subcellularLocation>
        <location evidence="10">Cytoplasm</location>
        <location evidence="10">Cytoskeleton</location>
        <location evidence="10">Cilium axoneme</location>
    </subcellularLocation>
    <subcellularLocation>
        <location evidence="1">Cytoplasm</location>
        <location evidence="1">Cytoskeleton</location>
        <location evidence="1">Flagellum axoneme</location>
    </subcellularLocation>
</comment>
<comment type="function">
    <text evidence="9">Microtubule inner protein (MIP) part of the dynein-decorated doublet microtubules (DMTs) in cilia and flagellar axoneme. Forms filamentous polymers in the walls of ciliary and flagellar microtubules.</text>
</comment>
<evidence type="ECO:0000256" key="9">
    <source>
        <dbReference type="ARBA" id="ARBA00045224"/>
    </source>
</evidence>
<dbReference type="GO" id="GO:0060271">
    <property type="term" value="P:cilium assembly"/>
    <property type="evidence" value="ECO:0007669"/>
    <property type="project" value="UniProtKB-UniRule"/>
</dbReference>
<dbReference type="AlphaFoldDB" id="A0A6H5I327"/>
<dbReference type="GO" id="GO:0005930">
    <property type="term" value="C:axoneme"/>
    <property type="evidence" value="ECO:0007669"/>
    <property type="project" value="UniProtKB-SubCell"/>
</dbReference>
<sequence>MHLKSCVAQSTLKDEQKAKLREFKEGCIKESGVDAAVVDGIVKGGPITRGDKIDCFSACMLKKIGIMKPDGAIDVEAARGKVKTTNADPDKANKVIDACKDLVRRGNRRSCWSRRHLRQREPRETSGESARQRLLERSRNPQLPIICRRRELPTYAPPGMCTEPVSFPSIVTGHDSGPVEVARHPPPYHYCCSQCGGGQCRCMDGHLGFGRDVERELRGGKLINAELEVRHRQLRAAAEASLEASSKLVREKTRDLMRKIGCLKSKLEQLLLESRELENSRRQLQAAEQAVMAPQLIAQNCIRLRSSGRQGADLRNDEVDELLADEVHNCEDRLTTLGKCLDQIDYELLQTKTMQYDLEQFLQRLEWPIKVDKSDAAILRVGQAADLRGKFACLVSQADEMLKRSQDWRRKARRTMESASKSILTKWCATSKALEANVEEIRRAKAKIKCSVCKDADDAELIKRGEAQLESLRVTKTNLDAELVAKCNSLFVDEHKCMTMRKTYPISILWKCLHETIL</sequence>
<dbReference type="Gene3D" id="1.10.238.20">
    <property type="entry name" value="Pheromone/general odorant binding protein domain"/>
    <property type="match status" value="1"/>
</dbReference>
<proteinExistence type="inferred from homology"/>
<keyword evidence="7" id="KW-0206">Cytoskeleton</keyword>